<name>A0ABP5YPK3_STRLO</name>
<protein>
    <recommendedName>
        <fullName evidence="3">Transposase</fullName>
    </recommendedName>
</protein>
<sequence length="81" mass="9273">MKSDRLSHADYLWAFASLRASTGANSHYRQRRQHGDWHAAAQRNLFNRVIGQVYHCLQHRKLFDEHTAFPVATPTPEASAA</sequence>
<evidence type="ECO:0000313" key="1">
    <source>
        <dbReference type="EMBL" id="GAA2484825.1"/>
    </source>
</evidence>
<accession>A0ABP5YPK3</accession>
<organism evidence="1 2">
    <name type="scientific">Streptomyces longisporus</name>
    <dbReference type="NCBI Taxonomy" id="1948"/>
    <lineage>
        <taxon>Bacteria</taxon>
        <taxon>Bacillati</taxon>
        <taxon>Actinomycetota</taxon>
        <taxon>Actinomycetes</taxon>
        <taxon>Kitasatosporales</taxon>
        <taxon>Streptomycetaceae</taxon>
        <taxon>Streptomyces</taxon>
    </lineage>
</organism>
<keyword evidence="2" id="KW-1185">Reference proteome</keyword>
<comment type="caution">
    <text evidence="1">The sequence shown here is derived from an EMBL/GenBank/DDBJ whole genome shotgun (WGS) entry which is preliminary data.</text>
</comment>
<dbReference type="EMBL" id="BAAASG010000006">
    <property type="protein sequence ID" value="GAA2484825.1"/>
    <property type="molecule type" value="Genomic_DNA"/>
</dbReference>
<evidence type="ECO:0000313" key="2">
    <source>
        <dbReference type="Proteomes" id="UP001501777"/>
    </source>
</evidence>
<gene>
    <name evidence="1" type="ORF">GCM10010276_23250</name>
</gene>
<proteinExistence type="predicted"/>
<evidence type="ECO:0008006" key="3">
    <source>
        <dbReference type="Google" id="ProtNLM"/>
    </source>
</evidence>
<reference evidence="2" key="1">
    <citation type="journal article" date="2019" name="Int. J. Syst. Evol. Microbiol.">
        <title>The Global Catalogue of Microorganisms (GCM) 10K type strain sequencing project: providing services to taxonomists for standard genome sequencing and annotation.</title>
        <authorList>
            <consortium name="The Broad Institute Genomics Platform"/>
            <consortium name="The Broad Institute Genome Sequencing Center for Infectious Disease"/>
            <person name="Wu L."/>
            <person name="Ma J."/>
        </authorList>
    </citation>
    <scope>NUCLEOTIDE SEQUENCE [LARGE SCALE GENOMIC DNA]</scope>
    <source>
        <strain evidence="2">JCM 4395</strain>
    </source>
</reference>
<dbReference type="Proteomes" id="UP001501777">
    <property type="component" value="Unassembled WGS sequence"/>
</dbReference>